<name>A0A1C6TIS5_9ACTN</name>
<dbReference type="InterPro" id="IPR032675">
    <property type="entry name" value="LRR_dom_sf"/>
</dbReference>
<evidence type="ECO:0000256" key="1">
    <source>
        <dbReference type="ARBA" id="ARBA00022741"/>
    </source>
</evidence>
<protein>
    <submittedName>
        <fullName evidence="4">NACHT domain-containing protein</fullName>
    </submittedName>
</protein>
<dbReference type="InterPro" id="IPR054547">
    <property type="entry name" value="NNH1"/>
</dbReference>
<dbReference type="Gene3D" id="3.80.10.10">
    <property type="entry name" value="Ribonuclease Inhibitor"/>
    <property type="match status" value="1"/>
</dbReference>
<dbReference type="InterPro" id="IPR027417">
    <property type="entry name" value="P-loop_NTPase"/>
</dbReference>
<feature type="domain" description="NACHT" evidence="3">
    <location>
        <begin position="294"/>
        <end position="630"/>
    </location>
</feature>
<dbReference type="PROSITE" id="PS50837">
    <property type="entry name" value="NACHT"/>
    <property type="match status" value="1"/>
</dbReference>
<keyword evidence="1" id="KW-0547">Nucleotide-binding</keyword>
<dbReference type="Pfam" id="PF05729">
    <property type="entry name" value="NACHT"/>
    <property type="match status" value="1"/>
</dbReference>
<dbReference type="OrthoDB" id="135105at2"/>
<evidence type="ECO:0000313" key="4">
    <source>
        <dbReference type="EMBL" id="SCL41651.1"/>
    </source>
</evidence>
<proteinExistence type="predicted"/>
<keyword evidence="5" id="KW-1185">Reference proteome</keyword>
<dbReference type="SUPFAM" id="SSF52540">
    <property type="entry name" value="P-loop containing nucleoside triphosphate hydrolases"/>
    <property type="match status" value="1"/>
</dbReference>
<dbReference type="AlphaFoldDB" id="A0A1C6TIS5"/>
<dbReference type="GO" id="GO:0005524">
    <property type="term" value="F:ATP binding"/>
    <property type="evidence" value="ECO:0007669"/>
    <property type="project" value="UniProtKB-KW"/>
</dbReference>
<dbReference type="Pfam" id="PF22733">
    <property type="entry name" value="NNH1"/>
    <property type="match status" value="1"/>
</dbReference>
<dbReference type="Gene3D" id="3.40.50.300">
    <property type="entry name" value="P-loop containing nucleotide triphosphate hydrolases"/>
    <property type="match status" value="1"/>
</dbReference>
<dbReference type="PANTHER" id="PTHR46844:SF1">
    <property type="entry name" value="SLR5058 PROTEIN"/>
    <property type="match status" value="1"/>
</dbReference>
<reference evidence="5" key="1">
    <citation type="submission" date="2016-06" db="EMBL/GenBank/DDBJ databases">
        <authorList>
            <person name="Varghese N."/>
            <person name="Submissions Spin"/>
        </authorList>
    </citation>
    <scope>NUCLEOTIDE SEQUENCE [LARGE SCALE GENOMIC DNA]</scope>
    <source>
        <strain evidence="5">DSM 43817</strain>
    </source>
</reference>
<gene>
    <name evidence="4" type="ORF">GA0074692_6427</name>
</gene>
<dbReference type="SUPFAM" id="SSF52058">
    <property type="entry name" value="L domain-like"/>
    <property type="match status" value="1"/>
</dbReference>
<keyword evidence="2" id="KW-0067">ATP-binding</keyword>
<dbReference type="RefSeq" id="WP_091651498.1">
    <property type="nucleotide sequence ID" value="NZ_FMHW01000002.1"/>
</dbReference>
<evidence type="ECO:0000259" key="3">
    <source>
        <dbReference type="PROSITE" id="PS50837"/>
    </source>
</evidence>
<dbReference type="PANTHER" id="PTHR46844">
    <property type="entry name" value="SLR5058 PROTEIN"/>
    <property type="match status" value="1"/>
</dbReference>
<evidence type="ECO:0000256" key="2">
    <source>
        <dbReference type="ARBA" id="ARBA00022840"/>
    </source>
</evidence>
<dbReference type="InterPro" id="IPR007111">
    <property type="entry name" value="NACHT_NTPase"/>
</dbReference>
<dbReference type="EMBL" id="FMHW01000002">
    <property type="protein sequence ID" value="SCL41651.1"/>
    <property type="molecule type" value="Genomic_DNA"/>
</dbReference>
<sequence>MPLIETAATGLAKAVVTRAVGQWLGHRQARDARSLDLSELVATTFRDRIVRRKAETQMQSLVTEVTERIEQTFETEYGNLPEHEVTATLDTVSRVVTAGVSSDEQLFAADADPVRLTRALQPAYTAAAERAGLSEAATRLGERVLADCVRCHVELVRHLPEFTNRASQEILARFSRLSADLAEVLARLPAPPRTDAGDDDSFEQRYLQFVSKHHDQLELFGVDVHNFTPETTLSIAYLSLSVTDSSGGAGRRASAVRPPVQGAFGRLVNARSGKGLVGDGQTGLRVEGALGQHRRVLLRGEAGSGKSTLLRWLAINAARHGFTGELQDWNGRVPFLVKLRAYADRPLPLVGPQLGDDMAQFATEAPAGWVERIFAEGRALLLVDGVDELVRSQRAAVREWLRRILHRYPGIIVVVTSRPTAASARWLAGKDFAALMLEQMSPADIVVFVGRWHQAIGGARHLPCRIDELPRYERRLLARLEANRHLRGLATNPLMCAMLCALNLDRGDDLPHDRISLYQAALDMLLERRDTARNVPAYRRVGLGAQHARTLLQDLAWRLAISNRSELDTGQAQEHVTRKLATMPKVTAEPADVFEHLLDRSGVLKDVAEDRLSFVHRTFQEYLAAKEIAEENYIDALLEMAGRDIWRETVIMTAGLANSEYRQRLIGGLLDRADVAPGRKQRWLRLLAAACVETAPGLSPTIQDRIDASLVALLPPRSKVEARSLALAGDRVLDYLADDLTELTPSVAAAVVFTAAFVGGPRALEKLTRYGADARTPVVDALIQAADYFEPDEYGRRVLVDSPLLNGRITVDEWTAPMTHHLRHLRHVQFNVQPSPEVVRSLPPLQGLILERGIRGPIDREISALRAHPALEQLVVRLPLDPAALPTTLASLRDLSLVFPPPPSGRTDLSWLARFPRLTSLGLYDMCRPYSWRQLTNLPGLRSMVLSAASGRRPLDDVGFLRQLPALEFLGLIGCTDPRVLEHVANLRGLKTLLLMQLDVPGLDLALLHGLPLDHLDLDSYPGPLDLAPLTGHPTLETVDLQNCAGLTDLGPLTTMPRLRTLYLDDAGPPTTGLDLGPLRERRRLTVFADTDQRLHNREGVRVRSRS</sequence>
<evidence type="ECO:0000313" key="5">
    <source>
        <dbReference type="Proteomes" id="UP000198959"/>
    </source>
</evidence>
<dbReference type="STRING" id="145854.GA0074692_6427"/>
<accession>A0A1C6TIS5</accession>
<dbReference type="Proteomes" id="UP000198959">
    <property type="component" value="Unassembled WGS sequence"/>
</dbReference>
<organism evidence="4 5">
    <name type="scientific">Micromonospora pallida</name>
    <dbReference type="NCBI Taxonomy" id="145854"/>
    <lineage>
        <taxon>Bacteria</taxon>
        <taxon>Bacillati</taxon>
        <taxon>Actinomycetota</taxon>
        <taxon>Actinomycetes</taxon>
        <taxon>Micromonosporales</taxon>
        <taxon>Micromonosporaceae</taxon>
        <taxon>Micromonospora</taxon>
    </lineage>
</organism>